<dbReference type="GO" id="GO:0016020">
    <property type="term" value="C:membrane"/>
    <property type="evidence" value="ECO:0007669"/>
    <property type="project" value="UniProtKB-SubCell"/>
</dbReference>
<keyword evidence="8" id="KW-1185">Reference proteome</keyword>
<name>A0A2A9CRJ2_9ACTN</name>
<keyword evidence="2 5" id="KW-0812">Transmembrane</keyword>
<sequence length="163" mass="16573">MAGLIDLGVVAVFGGLLLLIFTGFQVGRQPALSNLATHLVQAALVAVAGTLILACFEASPLEATPGKLACGLRLRRDSDSGHLGLGRAIVRNLFKLGLPVPLAYLAALAAYDGGGWPAWVGVGAAAVVAASYLAGVLLGDGRPVYDQLAGAVVIRTAPGRRYA</sequence>
<evidence type="ECO:0000256" key="2">
    <source>
        <dbReference type="ARBA" id="ARBA00022692"/>
    </source>
</evidence>
<dbReference type="EMBL" id="PDJC01000001">
    <property type="protein sequence ID" value="PFG16988.1"/>
    <property type="molecule type" value="Genomic_DNA"/>
</dbReference>
<evidence type="ECO:0000313" key="7">
    <source>
        <dbReference type="EMBL" id="PFG16988.1"/>
    </source>
</evidence>
<keyword evidence="3 5" id="KW-1133">Transmembrane helix</keyword>
<comment type="subcellular location">
    <subcellularLocation>
        <location evidence="1">Membrane</location>
        <topology evidence="1">Multi-pass membrane protein</topology>
    </subcellularLocation>
</comment>
<evidence type="ECO:0000256" key="3">
    <source>
        <dbReference type="ARBA" id="ARBA00022989"/>
    </source>
</evidence>
<proteinExistence type="predicted"/>
<organism evidence="7 8">
    <name type="scientific">Propionicimonas paludicola</name>
    <dbReference type="NCBI Taxonomy" id="185243"/>
    <lineage>
        <taxon>Bacteria</taxon>
        <taxon>Bacillati</taxon>
        <taxon>Actinomycetota</taxon>
        <taxon>Actinomycetes</taxon>
        <taxon>Propionibacteriales</taxon>
        <taxon>Nocardioidaceae</taxon>
        <taxon>Propionicimonas</taxon>
    </lineage>
</organism>
<evidence type="ECO:0000259" key="6">
    <source>
        <dbReference type="Pfam" id="PF06271"/>
    </source>
</evidence>
<comment type="caution">
    <text evidence="7">The sequence shown here is derived from an EMBL/GenBank/DDBJ whole genome shotgun (WGS) entry which is preliminary data.</text>
</comment>
<dbReference type="Pfam" id="PF06271">
    <property type="entry name" value="RDD"/>
    <property type="match status" value="1"/>
</dbReference>
<keyword evidence="4 5" id="KW-0472">Membrane</keyword>
<dbReference type="Proteomes" id="UP000226079">
    <property type="component" value="Unassembled WGS sequence"/>
</dbReference>
<dbReference type="InterPro" id="IPR010432">
    <property type="entry name" value="RDD"/>
</dbReference>
<evidence type="ECO:0000313" key="8">
    <source>
        <dbReference type="Proteomes" id="UP000226079"/>
    </source>
</evidence>
<protein>
    <submittedName>
        <fullName evidence="7">RDD family protein</fullName>
    </submittedName>
</protein>
<feature type="transmembrane region" description="Helical" evidence="5">
    <location>
        <begin position="39"/>
        <end position="58"/>
    </location>
</feature>
<evidence type="ECO:0000256" key="5">
    <source>
        <dbReference type="SAM" id="Phobius"/>
    </source>
</evidence>
<evidence type="ECO:0000256" key="1">
    <source>
        <dbReference type="ARBA" id="ARBA00004141"/>
    </source>
</evidence>
<feature type="transmembrane region" description="Helical" evidence="5">
    <location>
        <begin position="93"/>
        <end position="111"/>
    </location>
</feature>
<feature type="transmembrane region" description="Helical" evidence="5">
    <location>
        <begin position="7"/>
        <end position="27"/>
    </location>
</feature>
<dbReference type="AlphaFoldDB" id="A0A2A9CRJ2"/>
<reference evidence="7 8" key="1">
    <citation type="submission" date="2017-10" db="EMBL/GenBank/DDBJ databases">
        <title>Sequencing the genomes of 1000 actinobacteria strains.</title>
        <authorList>
            <person name="Klenk H.-P."/>
        </authorList>
    </citation>
    <scope>NUCLEOTIDE SEQUENCE [LARGE SCALE GENOMIC DNA]</scope>
    <source>
        <strain evidence="7 8">DSM 15597</strain>
    </source>
</reference>
<feature type="transmembrane region" description="Helical" evidence="5">
    <location>
        <begin position="117"/>
        <end position="138"/>
    </location>
</feature>
<gene>
    <name evidence="7" type="ORF">ATK74_1544</name>
</gene>
<evidence type="ECO:0000256" key="4">
    <source>
        <dbReference type="ARBA" id="ARBA00023136"/>
    </source>
</evidence>
<accession>A0A2A9CRJ2</accession>
<feature type="domain" description="RDD" evidence="6">
    <location>
        <begin position="1"/>
        <end position="120"/>
    </location>
</feature>